<feature type="region of interest" description="Disordered" evidence="4">
    <location>
        <begin position="522"/>
        <end position="590"/>
    </location>
</feature>
<dbReference type="PROSITE" id="PS51649">
    <property type="entry name" value="NPH3"/>
    <property type="match status" value="1"/>
</dbReference>
<dbReference type="SUPFAM" id="SSF54695">
    <property type="entry name" value="POZ domain"/>
    <property type="match status" value="1"/>
</dbReference>
<organism evidence="6">
    <name type="scientific">Oryza punctata</name>
    <name type="common">Red rice</name>
    <dbReference type="NCBI Taxonomy" id="4537"/>
    <lineage>
        <taxon>Eukaryota</taxon>
        <taxon>Viridiplantae</taxon>
        <taxon>Streptophyta</taxon>
        <taxon>Embryophyta</taxon>
        <taxon>Tracheophyta</taxon>
        <taxon>Spermatophyta</taxon>
        <taxon>Magnoliopsida</taxon>
        <taxon>Liliopsida</taxon>
        <taxon>Poales</taxon>
        <taxon>Poaceae</taxon>
        <taxon>BOP clade</taxon>
        <taxon>Oryzoideae</taxon>
        <taxon>Oryzeae</taxon>
        <taxon>Oryzinae</taxon>
        <taxon>Oryza</taxon>
    </lineage>
</organism>
<evidence type="ECO:0000313" key="6">
    <source>
        <dbReference type="EnsemblPlants" id="OPUNC09G02660.1"/>
    </source>
</evidence>
<keyword evidence="7" id="KW-1185">Reference proteome</keyword>
<dbReference type="InterPro" id="IPR043454">
    <property type="entry name" value="NPH3/RPT2-like"/>
</dbReference>
<sequence length="590" mass="64318">MYESFLIKDIKKFFTMKYMKLGTKPDTFYTEEAVRSVLSDVPADLIIHVNNTKYQLHKFPILLKCGLLQRLCSDTDADGDGDDAAPVPVALHDIPGGEEAFELCAKFCYGISINIGAGNFVAAALAARFLRMTEAVAKGNLVAKLDSFFESCILQGWKDPIAALMAAWRISGWSESRIVQPCVDAIVEKILMPPSKVTWSYTYTRPGYAKKAHQSVPKDWWTEDVSELDIDVFRSLLSTVRAARLLPPPLIGEALHVYACKHLPDPLNHATANANGGLHGGQTSSSAAAEQRRVLETIVTMIPGDAGAVTGRFLLRLLRVANFVGASPSTRAQLVRQAGAQLDEAKAADLLVPMPSDPLAYDVGAAEAVLEHFLALFQRPAPPDERRRMSAAMEKVARTFDEYLRTIALHADFPVGKFVDLAECLPEIARNNHDGLYHAIDTYLKEHPELSKADKKRLCRMIDCRKLSPDVRAQAISNDRMPLRTIVQLLFVEQERAMGAGGASGSNSAVAPDAIAMLAARNKEKDDEPPAPAADHKSDVHRPRGDHGERARADGAAMTRSLSASTTKTAGAAAAAPRTAESRGSRMRNK</sequence>
<name>A0A0E0LZ21_ORYPU</name>
<reference evidence="6" key="2">
    <citation type="submission" date="2018-05" db="EMBL/GenBank/DDBJ databases">
        <title>OpunRS2 (Oryza punctata Reference Sequence Version 2).</title>
        <authorList>
            <person name="Zhang J."/>
            <person name="Kudrna D."/>
            <person name="Lee S."/>
            <person name="Talag J."/>
            <person name="Welchert J."/>
            <person name="Wing R.A."/>
        </authorList>
    </citation>
    <scope>NUCLEOTIDE SEQUENCE [LARGE SCALE GENOMIC DNA]</scope>
</reference>
<evidence type="ECO:0000256" key="3">
    <source>
        <dbReference type="PROSITE-ProRule" id="PRU00982"/>
    </source>
</evidence>
<dbReference type="GO" id="GO:0016567">
    <property type="term" value="P:protein ubiquitination"/>
    <property type="evidence" value="ECO:0007669"/>
    <property type="project" value="UniProtKB-UniPathway"/>
</dbReference>
<feature type="domain" description="NPH3" evidence="5">
    <location>
        <begin position="219"/>
        <end position="496"/>
    </location>
</feature>
<dbReference type="InterPro" id="IPR011333">
    <property type="entry name" value="SKP1/BTB/POZ_sf"/>
</dbReference>
<proteinExistence type="inferred from homology"/>
<dbReference type="Proteomes" id="UP000026962">
    <property type="component" value="Chromosome 9"/>
</dbReference>
<dbReference type="InterPro" id="IPR027356">
    <property type="entry name" value="NPH3_dom"/>
</dbReference>
<feature type="compositionally biased region" description="Low complexity" evidence="4">
    <location>
        <begin position="561"/>
        <end position="579"/>
    </location>
</feature>
<dbReference type="EnsemblPlants" id="OPUNC09G02660.1">
    <property type="protein sequence ID" value="OPUNC09G02660.1"/>
    <property type="gene ID" value="OPUNC09G02660"/>
</dbReference>
<evidence type="ECO:0000313" key="7">
    <source>
        <dbReference type="Proteomes" id="UP000026962"/>
    </source>
</evidence>
<dbReference type="OMA" id="FPLVPKC"/>
<evidence type="ECO:0000256" key="4">
    <source>
        <dbReference type="SAM" id="MobiDB-lite"/>
    </source>
</evidence>
<dbReference type="Pfam" id="PF03000">
    <property type="entry name" value="NPH3"/>
    <property type="match status" value="1"/>
</dbReference>
<evidence type="ECO:0000256" key="2">
    <source>
        <dbReference type="ARBA" id="ARBA00022786"/>
    </source>
</evidence>
<accession>A0A0E0LZ21</accession>
<keyword evidence="2" id="KW-0833">Ubl conjugation pathway</keyword>
<comment type="pathway">
    <text evidence="1">Protein modification; protein ubiquitination.</text>
</comment>
<evidence type="ECO:0000259" key="5">
    <source>
        <dbReference type="PROSITE" id="PS51649"/>
    </source>
</evidence>
<dbReference type="Gramene" id="OPUNC09G02660.1">
    <property type="protein sequence ID" value="OPUNC09G02660.1"/>
    <property type="gene ID" value="OPUNC09G02660"/>
</dbReference>
<dbReference type="PANTHER" id="PTHR32370">
    <property type="entry name" value="OS12G0117600 PROTEIN"/>
    <property type="match status" value="1"/>
</dbReference>
<comment type="similarity">
    <text evidence="3">Belongs to the NPH3 family.</text>
</comment>
<dbReference type="HOGENOM" id="CLU_005994_5_0_1"/>
<dbReference type="UniPathway" id="UPA00143"/>
<reference evidence="6" key="1">
    <citation type="submission" date="2015-04" db="UniProtKB">
        <authorList>
            <consortium name="EnsemblPlants"/>
        </authorList>
    </citation>
    <scope>IDENTIFICATION</scope>
</reference>
<evidence type="ECO:0000256" key="1">
    <source>
        <dbReference type="ARBA" id="ARBA00004906"/>
    </source>
</evidence>
<dbReference type="AlphaFoldDB" id="A0A0E0LZ21"/>
<feature type="compositionally biased region" description="Basic and acidic residues" evidence="4">
    <location>
        <begin position="522"/>
        <end position="553"/>
    </location>
</feature>
<dbReference type="eggNOG" id="ENOG502QQZH">
    <property type="taxonomic scope" value="Eukaryota"/>
</dbReference>
<protein>
    <recommendedName>
        <fullName evidence="5">NPH3 domain-containing protein</fullName>
    </recommendedName>
</protein>